<dbReference type="OrthoDB" id="7689229at2"/>
<evidence type="ECO:0000256" key="1">
    <source>
        <dbReference type="SAM" id="MobiDB-lite"/>
    </source>
</evidence>
<dbReference type="EMBL" id="CP024899">
    <property type="protein sequence ID" value="ATX65809.1"/>
    <property type="molecule type" value="Genomic_DNA"/>
</dbReference>
<dbReference type="KEGG" id="rbg:BG454_08190"/>
<proteinExistence type="predicted"/>
<keyword evidence="3" id="KW-1185">Reference proteome</keyword>
<name>A0A2K8K8N5_9RHOB</name>
<dbReference type="STRING" id="441209.GCA_001870665_01415"/>
<protein>
    <recommendedName>
        <fullName evidence="4">Flagellar biosynthesis protein FlgN</fullName>
    </recommendedName>
</protein>
<sequence length="113" mass="12866">MTQNRQIEDLLTLLHEEREALLGGDYDQLERLANAKEQAVKAIQAQSMPRGILANLQKRLERNMAMLGAAAEGVRDARQRLAQLRSGHETQMYDRLGASRTIRPPRHELEHKA</sequence>
<evidence type="ECO:0000313" key="2">
    <source>
        <dbReference type="EMBL" id="ATX65809.1"/>
    </source>
</evidence>
<feature type="region of interest" description="Disordered" evidence="1">
    <location>
        <begin position="85"/>
        <end position="113"/>
    </location>
</feature>
<reference evidence="2 3" key="1">
    <citation type="submission" date="2017-11" db="EMBL/GenBank/DDBJ databases">
        <title>Revised Sequence and Annotation of the Rhodobaca barguzinensis strain alga05 Genome.</title>
        <authorList>
            <person name="Kopejtka K."/>
            <person name="Tomasch J.M."/>
            <person name="Bunk B."/>
            <person name="Koblizek M."/>
        </authorList>
    </citation>
    <scope>NUCLEOTIDE SEQUENCE [LARGE SCALE GENOMIC DNA]</scope>
    <source>
        <strain evidence="3">alga05</strain>
    </source>
</reference>
<accession>A0A2K8K8N5</accession>
<dbReference type="RefSeq" id="WP_071480354.1">
    <property type="nucleotide sequence ID" value="NZ_CP024899.1"/>
</dbReference>
<dbReference type="SUPFAM" id="SSF140566">
    <property type="entry name" value="FlgN-like"/>
    <property type="match status" value="1"/>
</dbReference>
<gene>
    <name evidence="2" type="ORF">BG454_08190</name>
</gene>
<dbReference type="AlphaFoldDB" id="A0A2K8K8N5"/>
<evidence type="ECO:0008006" key="4">
    <source>
        <dbReference type="Google" id="ProtNLM"/>
    </source>
</evidence>
<dbReference type="Proteomes" id="UP000228948">
    <property type="component" value="Chromosome"/>
</dbReference>
<dbReference type="GO" id="GO:0044780">
    <property type="term" value="P:bacterial-type flagellum assembly"/>
    <property type="evidence" value="ECO:0007669"/>
    <property type="project" value="InterPro"/>
</dbReference>
<dbReference type="InterPro" id="IPR036679">
    <property type="entry name" value="FlgN-like_sf"/>
</dbReference>
<organism evidence="2 3">
    <name type="scientific">Roseinatronobacter bogoriensis subsp. barguzinensis</name>
    <dbReference type="NCBI Taxonomy" id="441209"/>
    <lineage>
        <taxon>Bacteria</taxon>
        <taxon>Pseudomonadati</taxon>
        <taxon>Pseudomonadota</taxon>
        <taxon>Alphaproteobacteria</taxon>
        <taxon>Rhodobacterales</taxon>
        <taxon>Paracoccaceae</taxon>
        <taxon>Roseinatronobacter</taxon>
    </lineage>
</organism>
<evidence type="ECO:0000313" key="3">
    <source>
        <dbReference type="Proteomes" id="UP000228948"/>
    </source>
</evidence>
<dbReference type="Gene3D" id="1.20.58.300">
    <property type="entry name" value="FlgN-like"/>
    <property type="match status" value="1"/>
</dbReference>